<feature type="non-terminal residue" evidence="1">
    <location>
        <position position="1"/>
    </location>
</feature>
<evidence type="ECO:0000313" key="2">
    <source>
        <dbReference type="Proteomes" id="UP001206925"/>
    </source>
</evidence>
<dbReference type="EMBL" id="JAMZMK010009018">
    <property type="protein sequence ID" value="KAI7737471.1"/>
    <property type="molecule type" value="Genomic_DNA"/>
</dbReference>
<organism evidence="1 2">
    <name type="scientific">Ambrosia artemisiifolia</name>
    <name type="common">Common ragweed</name>
    <dbReference type="NCBI Taxonomy" id="4212"/>
    <lineage>
        <taxon>Eukaryota</taxon>
        <taxon>Viridiplantae</taxon>
        <taxon>Streptophyta</taxon>
        <taxon>Embryophyta</taxon>
        <taxon>Tracheophyta</taxon>
        <taxon>Spermatophyta</taxon>
        <taxon>Magnoliopsida</taxon>
        <taxon>eudicotyledons</taxon>
        <taxon>Gunneridae</taxon>
        <taxon>Pentapetalae</taxon>
        <taxon>asterids</taxon>
        <taxon>campanulids</taxon>
        <taxon>Asterales</taxon>
        <taxon>Asteraceae</taxon>
        <taxon>Asteroideae</taxon>
        <taxon>Heliantheae alliance</taxon>
        <taxon>Heliantheae</taxon>
        <taxon>Ambrosia</taxon>
    </lineage>
</organism>
<evidence type="ECO:0000313" key="1">
    <source>
        <dbReference type="EMBL" id="KAI7737471.1"/>
    </source>
</evidence>
<sequence>MVVLILVVDEMVVAVGRLQFCLQRAQTIEGMCIRGSLPFKKKKKESTSKGITLA</sequence>
<comment type="caution">
    <text evidence="1">The sequence shown here is derived from an EMBL/GenBank/DDBJ whole genome shotgun (WGS) entry which is preliminary data.</text>
</comment>
<protein>
    <submittedName>
        <fullName evidence="1">Uncharacterized protein</fullName>
    </submittedName>
</protein>
<name>A0AAD5GEI2_AMBAR</name>
<dbReference type="Proteomes" id="UP001206925">
    <property type="component" value="Unassembled WGS sequence"/>
</dbReference>
<reference evidence="1" key="1">
    <citation type="submission" date="2022-06" db="EMBL/GenBank/DDBJ databases">
        <title>Uncovering the hologenomic basis of an extraordinary plant invasion.</title>
        <authorList>
            <person name="Bieker V.C."/>
            <person name="Martin M.D."/>
            <person name="Gilbert T."/>
            <person name="Hodgins K."/>
            <person name="Battlay P."/>
            <person name="Petersen B."/>
            <person name="Wilson J."/>
        </authorList>
    </citation>
    <scope>NUCLEOTIDE SEQUENCE</scope>
    <source>
        <strain evidence="1">AA19_3_7</strain>
        <tissue evidence="1">Leaf</tissue>
    </source>
</reference>
<gene>
    <name evidence="1" type="ORF">M8C21_018380</name>
</gene>
<accession>A0AAD5GEI2</accession>
<dbReference type="AlphaFoldDB" id="A0AAD5GEI2"/>
<keyword evidence="2" id="KW-1185">Reference proteome</keyword>
<proteinExistence type="predicted"/>